<dbReference type="STRING" id="659018.ABB34_09535"/>
<feature type="transmembrane region" description="Helical" evidence="1">
    <location>
        <begin position="254"/>
        <end position="276"/>
    </location>
</feature>
<keyword evidence="1" id="KW-1133">Transmembrane helix</keyword>
<dbReference type="EMBL" id="LDJP01000055">
    <property type="protein sequence ID" value="KRG84355.1"/>
    <property type="molecule type" value="Genomic_DNA"/>
</dbReference>
<reference evidence="2 3" key="1">
    <citation type="submission" date="2015-05" db="EMBL/GenBank/DDBJ databases">
        <title>Genome sequencing and analysis of members of genus Stenotrophomonas.</title>
        <authorList>
            <person name="Patil P.P."/>
            <person name="Midha S."/>
            <person name="Patil P.B."/>
        </authorList>
    </citation>
    <scope>NUCLEOTIDE SEQUENCE [LARGE SCALE GENOMIC DNA]</scope>
    <source>
        <strain evidence="2 3">JCM 16244</strain>
    </source>
</reference>
<accession>A0A0R0E3E1</accession>
<dbReference type="OrthoDB" id="6008063at2"/>
<feature type="transmembrane region" description="Helical" evidence="1">
    <location>
        <begin position="215"/>
        <end position="248"/>
    </location>
</feature>
<dbReference type="InterPro" id="IPR047798">
    <property type="entry name" value="BPSS1780-like"/>
</dbReference>
<sequence length="298" mass="32283">MSDIRKVPAAAGAQWLLDAFSLFRRAPLQLAMLGVAWMLVTTLILLLAQALPGWLGLAVQLLSFAVGPLMFGGMLWAVSEIDQGRPALPAHLLQPIRDRRVSHLLVPLAVQFIAVLLLGTLLFSLIGREGFGAFSEVMVKMQQLQQSGQQVSQEEALALVAGIPVKRIALWVLIGLVTFIALSMAMFTQPALVMFDRHSGLHALRMSLQGCVENFRAMAVFMVLGMIATLCIYFVVMVLMQVALLLAGPGAAALVMQLAMTTVIMPLYVGSVYAAWKQMFAHRGRPVPPPAAGHVFEA</sequence>
<keyword evidence="1" id="KW-0472">Membrane</keyword>
<organism evidence="2 3">
    <name type="scientific">Stenotrophomonas daejeonensis</name>
    <dbReference type="NCBI Taxonomy" id="659018"/>
    <lineage>
        <taxon>Bacteria</taxon>
        <taxon>Pseudomonadati</taxon>
        <taxon>Pseudomonadota</taxon>
        <taxon>Gammaproteobacteria</taxon>
        <taxon>Lysobacterales</taxon>
        <taxon>Lysobacteraceae</taxon>
        <taxon>Stenotrophomonas</taxon>
    </lineage>
</organism>
<evidence type="ECO:0000313" key="3">
    <source>
        <dbReference type="Proteomes" id="UP000050940"/>
    </source>
</evidence>
<feature type="transmembrane region" description="Helical" evidence="1">
    <location>
        <begin position="168"/>
        <end position="195"/>
    </location>
</feature>
<proteinExistence type="predicted"/>
<dbReference type="PATRIC" id="fig|659018.3.peg.1929"/>
<protein>
    <submittedName>
        <fullName evidence="2">Membrane protein</fullName>
    </submittedName>
</protein>
<feature type="transmembrane region" description="Helical" evidence="1">
    <location>
        <begin position="104"/>
        <end position="126"/>
    </location>
</feature>
<feature type="transmembrane region" description="Helical" evidence="1">
    <location>
        <begin position="30"/>
        <end position="51"/>
    </location>
</feature>
<dbReference type="NCBIfam" id="NF041043">
    <property type="entry name" value="BPSS1780_fam"/>
    <property type="match status" value="1"/>
</dbReference>
<evidence type="ECO:0000256" key="1">
    <source>
        <dbReference type="SAM" id="Phobius"/>
    </source>
</evidence>
<keyword evidence="1" id="KW-0812">Transmembrane</keyword>
<dbReference type="AlphaFoldDB" id="A0A0R0E3E1"/>
<evidence type="ECO:0000313" key="2">
    <source>
        <dbReference type="EMBL" id="KRG84355.1"/>
    </source>
</evidence>
<comment type="caution">
    <text evidence="2">The sequence shown here is derived from an EMBL/GenBank/DDBJ whole genome shotgun (WGS) entry which is preliminary data.</text>
</comment>
<dbReference type="Proteomes" id="UP000050940">
    <property type="component" value="Unassembled WGS sequence"/>
</dbReference>
<keyword evidence="3" id="KW-1185">Reference proteome</keyword>
<dbReference type="RefSeq" id="WP_057641084.1">
    <property type="nucleotide sequence ID" value="NZ_LDJP01000055.1"/>
</dbReference>
<gene>
    <name evidence="2" type="ORF">ABB34_09535</name>
</gene>
<feature type="transmembrane region" description="Helical" evidence="1">
    <location>
        <begin position="57"/>
        <end position="78"/>
    </location>
</feature>
<name>A0A0R0E3E1_9GAMM</name>